<organism evidence="1 2">
    <name type="scientific">Natronomicrosphaera hydrolytica</name>
    <dbReference type="NCBI Taxonomy" id="3242702"/>
    <lineage>
        <taxon>Bacteria</taxon>
        <taxon>Pseudomonadati</taxon>
        <taxon>Planctomycetota</taxon>
        <taxon>Phycisphaerae</taxon>
        <taxon>Phycisphaerales</taxon>
        <taxon>Phycisphaeraceae</taxon>
        <taxon>Natronomicrosphaera</taxon>
    </lineage>
</organism>
<accession>A0ABV4U3U9</accession>
<protein>
    <recommendedName>
        <fullName evidence="3">Heparin-sulfate lyase N-terminal domain-containing protein</fullName>
    </recommendedName>
</protein>
<name>A0ABV4U3U9_9BACT</name>
<comment type="caution">
    <text evidence="1">The sequence shown here is derived from an EMBL/GenBank/DDBJ whole genome shotgun (WGS) entry which is preliminary data.</text>
</comment>
<gene>
    <name evidence="1" type="ORF">ACERK3_01600</name>
</gene>
<dbReference type="Proteomes" id="UP001575105">
    <property type="component" value="Unassembled WGS sequence"/>
</dbReference>
<keyword evidence="2" id="KW-1185">Reference proteome</keyword>
<evidence type="ECO:0000313" key="2">
    <source>
        <dbReference type="Proteomes" id="UP001575105"/>
    </source>
</evidence>
<dbReference type="RefSeq" id="WP_425343902.1">
    <property type="nucleotide sequence ID" value="NZ_JBGUBD010000001.1"/>
</dbReference>
<sequence length="587" mass="64837">MPTINQMAAELTHAFASGDAVHGNALLARIMAMQDRRSPQTAGNRGNFAFYPEHSEPTDLNALSFCGPSLGYVAMEHDRHLTDDNRRALWDQVLPECLVGYDNHYRHKSGGGPGAPKPRWWQCNIWFLNMAGRLMIARALEHAEHLATAREHLALARQYVQLYGVAEYNSPTYLVPQLEALHWAWHYAPDADARQDATLLLDELYLDMAEHYHPTSGTLAGTWSRHYEWDVAGRGQVAPFLDAAFERRQPSFLEALGLEDYQCPPAVREVAMTEQAYSVWRRNLAEVERTTYQTPEYSLATQSGSFIWKQQDTPVRLTYVAPDGGRQTALVRTPYWTSDVHAASDYAAGFERWAHQHEHRAILSYGQTAGGNDLLFNLATLDELTPDLADGEGQPLAAPACPMMPAPPSTNPDRPASPHFNNKAANLTYADPATRPPPGLAVSGPVLVGFPSCYLAIVPEAGLNLHIAAMQGDLVVAIPVRPTAMLALIMVGRSGCKTMIQFAEQVSQINLDQITLPNVANAARLQGLGPTLTAGRDADGRLFDRRVGDVWPEHQAYWCYSPFYTRRSGETLSRAAQGTPKSTSTPE</sequence>
<reference evidence="1 2" key="1">
    <citation type="submission" date="2024-08" db="EMBL/GenBank/DDBJ databases">
        <title>Whole-genome sequencing of halo(alkali)philic microorganisms from hypersaline lakes.</title>
        <authorList>
            <person name="Sorokin D.Y."/>
            <person name="Merkel A.Y."/>
            <person name="Messina E."/>
            <person name="Yakimov M."/>
        </authorList>
    </citation>
    <scope>NUCLEOTIDE SEQUENCE [LARGE SCALE GENOMIC DNA]</scope>
    <source>
        <strain evidence="1 2">AB-hyl4</strain>
    </source>
</reference>
<evidence type="ECO:0008006" key="3">
    <source>
        <dbReference type="Google" id="ProtNLM"/>
    </source>
</evidence>
<proteinExistence type="predicted"/>
<evidence type="ECO:0000313" key="1">
    <source>
        <dbReference type="EMBL" id="MFA9476978.1"/>
    </source>
</evidence>
<dbReference type="EMBL" id="JBGUBD010000001">
    <property type="protein sequence ID" value="MFA9476978.1"/>
    <property type="molecule type" value="Genomic_DNA"/>
</dbReference>